<dbReference type="InterPro" id="IPR052595">
    <property type="entry name" value="LRRC69/RLP"/>
</dbReference>
<feature type="compositionally biased region" description="Polar residues" evidence="3">
    <location>
        <begin position="572"/>
        <end position="585"/>
    </location>
</feature>
<sequence>MERADGASTRARQPSAEAADLVQIAKRALEAQSVEKQRAHVDHAEVPQQAWLNAPGDTLDLSKQGATALPVEVIELIKDRVERLALSHNNQIFLPENLSLCSRLFYLNLRWNNFTSFPESVLLLTNLQTLDLSRNNLTSIPDDINRMTSLKFLAFTNNQVTRLPLCMGEMTSLTRLKMDDNLIEYPSPEEFTPSPEARNRHGFESNTYVCGQVKRFMRREKERYRQETESEMSESNLETPRPLRRTNTGRFPVRPSMGSSSSHDTHQSIGSVGSANGDGRMMAEPPRFYHHAPAMAPHRPMAKDSLAIPPVRRPGLAPLAIQGYSNRSRSETIATGGQKLKRHGFVPSRKTSGPPSANSLNTRDHQSIKPTHLRTASYAPGLDDEEEVRANSMSPPDQSSRQPWVSRSRLSSLPEDRRVSKITNPTIRSARLLVYTLDQLNRPMDDVIRIIRSESPRPSTAERLHINATQNLKELDAQLHILTPLTEQQSPESKEIRQILRRSRYCVQAYHQVVSQLRLNARKLVLRGDPVYLRSLMLQIHASLLEVRNACAIQETTLVPPASGRYSNISQARSDRTVTPTQAKPSSKRARGAKIMATMRRESPMSATYSSGLLSSASSRTTTMTSMSLATPRSGDSFNPMVVSGNNGVTSTPLDSEEIWQFEKIYLSLKQVCDLADQTLISCRQDLFVRKEGAARNMSSTAARAWNLALNKCDSLMHAFDLLKEKLGRVRLNDPSNRKSRDFWVVCDGVFNAWYDLASEMKVLGSQGLDIGSVKPLLRPLQKAIKEASHVVNTSSVVRRAFDARSGAGNGSFHHQNMPPTPLSAALGPAAQATIPNTPGLGSGVTSPADHWYNYRYDTKERERERSDTVTSRYGNGYRGR</sequence>
<evidence type="ECO:0000259" key="4">
    <source>
        <dbReference type="Pfam" id="PF23598"/>
    </source>
</evidence>
<feature type="compositionally biased region" description="Polar residues" evidence="3">
    <location>
        <begin position="391"/>
        <end position="411"/>
    </location>
</feature>
<dbReference type="Proteomes" id="UP000799439">
    <property type="component" value="Unassembled WGS sequence"/>
</dbReference>
<evidence type="ECO:0000256" key="2">
    <source>
        <dbReference type="ARBA" id="ARBA00022737"/>
    </source>
</evidence>
<dbReference type="InterPro" id="IPR055414">
    <property type="entry name" value="LRR_R13L4/SHOC2-like"/>
</dbReference>
<feature type="region of interest" description="Disordered" evidence="3">
    <location>
        <begin position="320"/>
        <end position="417"/>
    </location>
</feature>
<feature type="compositionally biased region" description="Polar residues" evidence="3">
    <location>
        <begin position="323"/>
        <end position="335"/>
    </location>
</feature>
<evidence type="ECO:0000256" key="1">
    <source>
        <dbReference type="ARBA" id="ARBA00022614"/>
    </source>
</evidence>
<dbReference type="SMART" id="SM00369">
    <property type="entry name" value="LRR_TYP"/>
    <property type="match status" value="2"/>
</dbReference>
<feature type="domain" description="Disease resistance R13L4/SHOC-2-like LRR" evidence="4">
    <location>
        <begin position="101"/>
        <end position="178"/>
    </location>
</feature>
<organism evidence="5 6">
    <name type="scientific">Myriangium duriaei CBS 260.36</name>
    <dbReference type="NCBI Taxonomy" id="1168546"/>
    <lineage>
        <taxon>Eukaryota</taxon>
        <taxon>Fungi</taxon>
        <taxon>Dikarya</taxon>
        <taxon>Ascomycota</taxon>
        <taxon>Pezizomycotina</taxon>
        <taxon>Dothideomycetes</taxon>
        <taxon>Dothideomycetidae</taxon>
        <taxon>Myriangiales</taxon>
        <taxon>Myriangiaceae</taxon>
        <taxon>Myriangium</taxon>
    </lineage>
</organism>
<dbReference type="InterPro" id="IPR032675">
    <property type="entry name" value="LRR_dom_sf"/>
</dbReference>
<dbReference type="PANTHER" id="PTHR48057:SF7">
    <property type="entry name" value="LEUCINE-RICH REPEAT SERINE_THREONINE-PROTEIN KINASE 1"/>
    <property type="match status" value="1"/>
</dbReference>
<feature type="compositionally biased region" description="Polar residues" evidence="3">
    <location>
        <begin position="349"/>
        <end position="361"/>
    </location>
</feature>
<dbReference type="InterPro" id="IPR019487">
    <property type="entry name" value="RAM_signalling_pathway_SOG2"/>
</dbReference>
<gene>
    <name evidence="5" type="ORF">K461DRAFT_280608</name>
</gene>
<accession>A0A9P4MF28</accession>
<comment type="caution">
    <text evidence="5">The sequence shown here is derived from an EMBL/GenBank/DDBJ whole genome shotgun (WGS) entry which is preliminary data.</text>
</comment>
<evidence type="ECO:0000313" key="6">
    <source>
        <dbReference type="Proteomes" id="UP000799439"/>
    </source>
</evidence>
<protein>
    <recommendedName>
        <fullName evidence="4">Disease resistance R13L4/SHOC-2-like LRR domain-containing protein</fullName>
    </recommendedName>
</protein>
<dbReference type="AlphaFoldDB" id="A0A9P4MF28"/>
<feature type="compositionally biased region" description="Polar residues" evidence="3">
    <location>
        <begin position="257"/>
        <end position="274"/>
    </location>
</feature>
<evidence type="ECO:0000256" key="3">
    <source>
        <dbReference type="SAM" id="MobiDB-lite"/>
    </source>
</evidence>
<dbReference type="InterPro" id="IPR003591">
    <property type="entry name" value="Leu-rich_rpt_typical-subtyp"/>
</dbReference>
<dbReference type="Pfam" id="PF10428">
    <property type="entry name" value="SOG2"/>
    <property type="match status" value="1"/>
</dbReference>
<dbReference type="InterPro" id="IPR001611">
    <property type="entry name" value="Leu-rich_rpt"/>
</dbReference>
<dbReference type="PANTHER" id="PTHR48057">
    <property type="entry name" value="LEUCINE-RICH REPEAT SERINE/THREONINE-PROTEIN KINASE 1"/>
    <property type="match status" value="1"/>
</dbReference>
<feature type="compositionally biased region" description="Basic and acidic residues" evidence="3">
    <location>
        <begin position="858"/>
        <end position="868"/>
    </location>
</feature>
<evidence type="ECO:0000313" key="5">
    <source>
        <dbReference type="EMBL" id="KAF2150612.1"/>
    </source>
</evidence>
<keyword evidence="1" id="KW-0433">Leucine-rich repeat</keyword>
<reference evidence="5" key="1">
    <citation type="journal article" date="2020" name="Stud. Mycol.">
        <title>101 Dothideomycetes genomes: a test case for predicting lifestyles and emergence of pathogens.</title>
        <authorList>
            <person name="Haridas S."/>
            <person name="Albert R."/>
            <person name="Binder M."/>
            <person name="Bloem J."/>
            <person name="Labutti K."/>
            <person name="Salamov A."/>
            <person name="Andreopoulos B."/>
            <person name="Baker S."/>
            <person name="Barry K."/>
            <person name="Bills G."/>
            <person name="Bluhm B."/>
            <person name="Cannon C."/>
            <person name="Castanera R."/>
            <person name="Culley D."/>
            <person name="Daum C."/>
            <person name="Ezra D."/>
            <person name="Gonzalez J."/>
            <person name="Henrissat B."/>
            <person name="Kuo A."/>
            <person name="Liang C."/>
            <person name="Lipzen A."/>
            <person name="Lutzoni F."/>
            <person name="Magnuson J."/>
            <person name="Mondo S."/>
            <person name="Nolan M."/>
            <person name="Ohm R."/>
            <person name="Pangilinan J."/>
            <person name="Park H.-J."/>
            <person name="Ramirez L."/>
            <person name="Alfaro M."/>
            <person name="Sun H."/>
            <person name="Tritt A."/>
            <person name="Yoshinaga Y."/>
            <person name="Zwiers L.-H."/>
            <person name="Turgeon B."/>
            <person name="Goodwin S."/>
            <person name="Spatafora J."/>
            <person name="Crous P."/>
            <person name="Grigoriev I."/>
        </authorList>
    </citation>
    <scope>NUCLEOTIDE SEQUENCE</scope>
    <source>
        <strain evidence="5">CBS 260.36</strain>
    </source>
</reference>
<dbReference type="PROSITE" id="PS51450">
    <property type="entry name" value="LRR"/>
    <property type="match status" value="1"/>
</dbReference>
<dbReference type="SUPFAM" id="SSF52058">
    <property type="entry name" value="L domain-like"/>
    <property type="match status" value="1"/>
</dbReference>
<dbReference type="EMBL" id="ML996089">
    <property type="protein sequence ID" value="KAF2150612.1"/>
    <property type="molecule type" value="Genomic_DNA"/>
</dbReference>
<dbReference type="Gene3D" id="3.80.10.10">
    <property type="entry name" value="Ribonuclease Inhibitor"/>
    <property type="match status" value="1"/>
</dbReference>
<proteinExistence type="predicted"/>
<dbReference type="Pfam" id="PF23598">
    <property type="entry name" value="LRR_14"/>
    <property type="match status" value="1"/>
</dbReference>
<feature type="region of interest" description="Disordered" evidence="3">
    <location>
        <begin position="572"/>
        <end position="593"/>
    </location>
</feature>
<feature type="region of interest" description="Disordered" evidence="3">
    <location>
        <begin position="858"/>
        <end position="881"/>
    </location>
</feature>
<dbReference type="OrthoDB" id="1394818at2759"/>
<keyword evidence="2" id="KW-0677">Repeat</keyword>
<name>A0A9P4MF28_9PEZI</name>
<feature type="region of interest" description="Disordered" evidence="3">
    <location>
        <begin position="223"/>
        <end position="278"/>
    </location>
</feature>
<keyword evidence="6" id="KW-1185">Reference proteome</keyword>